<dbReference type="AlphaFoldDB" id="A0A1Y2K8N6"/>
<dbReference type="PROSITE" id="PS51007">
    <property type="entry name" value="CYTC"/>
    <property type="match status" value="1"/>
</dbReference>
<evidence type="ECO:0000256" key="2">
    <source>
        <dbReference type="ARBA" id="ARBA00022617"/>
    </source>
</evidence>
<organism evidence="9 10">
    <name type="scientific">Magnetofaba australis IT-1</name>
    <dbReference type="NCBI Taxonomy" id="1434232"/>
    <lineage>
        <taxon>Bacteria</taxon>
        <taxon>Pseudomonadati</taxon>
        <taxon>Pseudomonadota</taxon>
        <taxon>Magnetococcia</taxon>
        <taxon>Magnetococcales</taxon>
        <taxon>Magnetococcaceae</taxon>
        <taxon>Magnetofaba</taxon>
    </lineage>
</organism>
<keyword evidence="10" id="KW-1185">Reference proteome</keyword>
<evidence type="ECO:0000313" key="9">
    <source>
        <dbReference type="EMBL" id="OSM06989.1"/>
    </source>
</evidence>
<keyword evidence="1" id="KW-0813">Transport</keyword>
<accession>A0A1Y2K8N6</accession>
<gene>
    <name evidence="9" type="ORF">MAIT1_00111</name>
</gene>
<dbReference type="GO" id="GO:0020037">
    <property type="term" value="F:heme binding"/>
    <property type="evidence" value="ECO:0007669"/>
    <property type="project" value="InterPro"/>
</dbReference>
<keyword evidence="2 6" id="KW-0349">Heme</keyword>
<evidence type="ECO:0000256" key="4">
    <source>
        <dbReference type="ARBA" id="ARBA00022982"/>
    </source>
</evidence>
<keyword evidence="4" id="KW-0249">Electron transport</keyword>
<keyword evidence="5 6" id="KW-0408">Iron</keyword>
<dbReference type="InterPro" id="IPR036909">
    <property type="entry name" value="Cyt_c-like_dom_sf"/>
</dbReference>
<dbReference type="InterPro" id="IPR002327">
    <property type="entry name" value="Cyt_c_1A/1B"/>
</dbReference>
<dbReference type="RefSeq" id="WP_085440865.1">
    <property type="nucleotide sequence ID" value="NZ_LVJN01000015.1"/>
</dbReference>
<evidence type="ECO:0000256" key="7">
    <source>
        <dbReference type="SAM" id="Phobius"/>
    </source>
</evidence>
<feature type="domain" description="Cytochrome c" evidence="8">
    <location>
        <begin position="29"/>
        <end position="143"/>
    </location>
</feature>
<reference evidence="9 10" key="1">
    <citation type="journal article" date="2016" name="BMC Genomics">
        <title>Combined genomic and structural analyses of a cultured magnetotactic bacterium reveals its niche adaptation to a dynamic environment.</title>
        <authorList>
            <person name="Araujo A.C."/>
            <person name="Morillo V."/>
            <person name="Cypriano J."/>
            <person name="Teixeira L.C."/>
            <person name="Leao P."/>
            <person name="Lyra S."/>
            <person name="Almeida L.G."/>
            <person name="Bazylinski D.A."/>
            <person name="Vasconcellos A.T."/>
            <person name="Abreu F."/>
            <person name="Lins U."/>
        </authorList>
    </citation>
    <scope>NUCLEOTIDE SEQUENCE [LARGE SCALE GENOMIC DNA]</scope>
    <source>
        <strain evidence="9 10">IT-1</strain>
    </source>
</reference>
<dbReference type="Gene3D" id="1.10.760.10">
    <property type="entry name" value="Cytochrome c-like domain"/>
    <property type="match status" value="1"/>
</dbReference>
<protein>
    <submittedName>
        <fullName evidence="9">Putative cytochrome C</fullName>
    </submittedName>
</protein>
<comment type="caution">
    <text evidence="9">The sequence shown here is derived from an EMBL/GenBank/DDBJ whole genome shotgun (WGS) entry which is preliminary data.</text>
</comment>
<dbReference type="GO" id="GO:0009055">
    <property type="term" value="F:electron transfer activity"/>
    <property type="evidence" value="ECO:0007669"/>
    <property type="project" value="InterPro"/>
</dbReference>
<name>A0A1Y2K8N6_9PROT</name>
<dbReference type="PRINTS" id="PR00604">
    <property type="entry name" value="CYTCHRMECIAB"/>
</dbReference>
<proteinExistence type="predicted"/>
<dbReference type="PANTHER" id="PTHR11961">
    <property type="entry name" value="CYTOCHROME C"/>
    <property type="match status" value="1"/>
</dbReference>
<evidence type="ECO:0000256" key="1">
    <source>
        <dbReference type="ARBA" id="ARBA00022448"/>
    </source>
</evidence>
<keyword evidence="7" id="KW-0472">Membrane</keyword>
<dbReference type="InterPro" id="IPR009056">
    <property type="entry name" value="Cyt_c-like_dom"/>
</dbReference>
<dbReference type="OrthoDB" id="9805828at2"/>
<dbReference type="EMBL" id="LVJN01000015">
    <property type="protein sequence ID" value="OSM06989.1"/>
    <property type="molecule type" value="Genomic_DNA"/>
</dbReference>
<keyword evidence="7" id="KW-0812">Transmembrane</keyword>
<keyword evidence="3 6" id="KW-0479">Metal-binding</keyword>
<dbReference type="SUPFAM" id="SSF46626">
    <property type="entry name" value="Cytochrome c"/>
    <property type="match status" value="1"/>
</dbReference>
<dbReference type="Proteomes" id="UP000194003">
    <property type="component" value="Unassembled WGS sequence"/>
</dbReference>
<evidence type="ECO:0000256" key="6">
    <source>
        <dbReference type="PROSITE-ProRule" id="PRU00433"/>
    </source>
</evidence>
<dbReference type="STRING" id="1434232.MAIT1_00111"/>
<evidence type="ECO:0000256" key="3">
    <source>
        <dbReference type="ARBA" id="ARBA00022723"/>
    </source>
</evidence>
<sequence>MNNAQINFVVVGALLCVVTVGAWWMFFRTDLIVGEQLALNYCGSCHALRPGDPPRSGPTLWRVAGRRAGGLKGYDYSPAFRLQVSEAGFIWDRPRLEAFIENPQSVLQATNMTQTSKGHPLTFDGVNDRRFRNDLTAFLLQLGHPPQTP</sequence>
<evidence type="ECO:0000313" key="10">
    <source>
        <dbReference type="Proteomes" id="UP000194003"/>
    </source>
</evidence>
<dbReference type="GO" id="GO:0046872">
    <property type="term" value="F:metal ion binding"/>
    <property type="evidence" value="ECO:0007669"/>
    <property type="project" value="UniProtKB-KW"/>
</dbReference>
<evidence type="ECO:0000259" key="8">
    <source>
        <dbReference type="PROSITE" id="PS51007"/>
    </source>
</evidence>
<feature type="transmembrane region" description="Helical" evidence="7">
    <location>
        <begin position="6"/>
        <end position="27"/>
    </location>
</feature>
<evidence type="ECO:0000256" key="5">
    <source>
        <dbReference type="ARBA" id="ARBA00023004"/>
    </source>
</evidence>
<keyword evidence="7" id="KW-1133">Transmembrane helix</keyword>